<feature type="compositionally biased region" description="Polar residues" evidence="1">
    <location>
        <begin position="297"/>
        <end position="317"/>
    </location>
</feature>
<dbReference type="AlphaFoldDB" id="A0AAN7VTA4"/>
<feature type="region of interest" description="Disordered" evidence="1">
    <location>
        <begin position="229"/>
        <end position="272"/>
    </location>
</feature>
<reference evidence="2" key="1">
    <citation type="submission" date="2023-08" db="EMBL/GenBank/DDBJ databases">
        <title>Black Yeasts Isolated from many extreme environments.</title>
        <authorList>
            <person name="Coleine C."/>
            <person name="Stajich J.E."/>
            <person name="Selbmann L."/>
        </authorList>
    </citation>
    <scope>NUCLEOTIDE SEQUENCE</scope>
    <source>
        <strain evidence="2">CCFEE 5810</strain>
    </source>
</reference>
<dbReference type="Proteomes" id="UP001310594">
    <property type="component" value="Unassembled WGS sequence"/>
</dbReference>
<name>A0AAN7VTA4_9PEZI</name>
<feature type="compositionally biased region" description="Basic and acidic residues" evidence="1">
    <location>
        <begin position="64"/>
        <end position="79"/>
    </location>
</feature>
<feature type="region of interest" description="Disordered" evidence="1">
    <location>
        <begin position="491"/>
        <end position="520"/>
    </location>
</feature>
<sequence>MAFLRRSKSQRVKEAKEIAPPLPLPPPPAREPEQEQEATEPTWKQERRQSRSERRKSIFRRSKSASDIRKSGSIEHINPESESAATPLPALRSRDLPSHLSVIGETVEILGDTYRFPTPSPRFPPQARRSTSVRSQPQSPKPIGLAIGSPTQVPPSWGRSYTADEINGRMGRTAPVVAQPQHVVPEHRVAEVGALPPIPKKESRWKMLGGLFGRKGAKPAGAEPFYKVQIPQQSQQPQPAAPRPFAKPLVETPSPSPGVVQFPGSISSHHIRTPSINRGMARFEARAEADLRSFMPNSTDSQVARTGSHASHGSIGTLSPAKPLEQIRNSADIFKTMDDQSERRDSPMSAKIVNIPAQSGNRGVVQPGAVPRTPKLDLDIPGAEMERYSVMFEKLLEPRQSILERRQSKAQRQRSIRKDLPAIPSPISCGPSPIELRPTHVLPSSRAVPQRSMTSPHLNRVPSLTVGLTSKRSAGNLAAPSQEYLTSAVHRPRPIRRTKTAPAGSVSPVAPNFSRLSRPKLPATSFMSSAEDLTPVSPSLGDDSAPPTPTTIASMPGTENVAVLRHEPISVTKRRTTKRNDSVDEQSWDMLTSVPASPPSASPHAQYYPNIRTQGDLERQIVQVSVARQVSVTKARRLVQRAQVESKQPLRPRVVDMKGREGVRKSSHVVFVGGDDDM</sequence>
<comment type="caution">
    <text evidence="2">The sequence shown here is derived from an EMBL/GenBank/DDBJ whole genome shotgun (WGS) entry which is preliminary data.</text>
</comment>
<organism evidence="2 3">
    <name type="scientific">Elasticomyces elasticus</name>
    <dbReference type="NCBI Taxonomy" id="574655"/>
    <lineage>
        <taxon>Eukaryota</taxon>
        <taxon>Fungi</taxon>
        <taxon>Dikarya</taxon>
        <taxon>Ascomycota</taxon>
        <taxon>Pezizomycotina</taxon>
        <taxon>Dothideomycetes</taxon>
        <taxon>Dothideomycetidae</taxon>
        <taxon>Mycosphaerellales</taxon>
        <taxon>Teratosphaeriaceae</taxon>
        <taxon>Elasticomyces</taxon>
    </lineage>
</organism>
<evidence type="ECO:0000313" key="3">
    <source>
        <dbReference type="Proteomes" id="UP001310594"/>
    </source>
</evidence>
<evidence type="ECO:0000313" key="2">
    <source>
        <dbReference type="EMBL" id="KAK5692398.1"/>
    </source>
</evidence>
<dbReference type="EMBL" id="JAVRQU010000019">
    <property type="protein sequence ID" value="KAK5692398.1"/>
    <property type="molecule type" value="Genomic_DNA"/>
</dbReference>
<feature type="compositionally biased region" description="Pro residues" evidence="1">
    <location>
        <begin position="20"/>
        <end position="29"/>
    </location>
</feature>
<proteinExistence type="predicted"/>
<protein>
    <submittedName>
        <fullName evidence="2">Uncharacterized protein</fullName>
    </submittedName>
</protein>
<evidence type="ECO:0000256" key="1">
    <source>
        <dbReference type="SAM" id="MobiDB-lite"/>
    </source>
</evidence>
<feature type="region of interest" description="Disordered" evidence="1">
    <location>
        <begin position="297"/>
        <end position="324"/>
    </location>
</feature>
<feature type="compositionally biased region" description="Polar residues" evidence="1">
    <location>
        <begin position="128"/>
        <end position="138"/>
    </location>
</feature>
<feature type="compositionally biased region" description="Low complexity" evidence="1">
    <location>
        <begin position="229"/>
        <end position="248"/>
    </location>
</feature>
<accession>A0AAN7VTA4</accession>
<gene>
    <name evidence="2" type="ORF">LTR97_010706</name>
</gene>
<feature type="compositionally biased region" description="Basic and acidic residues" evidence="1">
    <location>
        <begin position="43"/>
        <end position="56"/>
    </location>
</feature>
<feature type="region of interest" description="Disordered" evidence="1">
    <location>
        <begin position="1"/>
        <end position="98"/>
    </location>
</feature>
<feature type="compositionally biased region" description="Basic residues" evidence="1">
    <location>
        <begin position="1"/>
        <end position="10"/>
    </location>
</feature>
<feature type="region of interest" description="Disordered" evidence="1">
    <location>
        <begin position="113"/>
        <end position="163"/>
    </location>
</feature>